<dbReference type="InterPro" id="IPR036188">
    <property type="entry name" value="FAD/NAD-bd_sf"/>
</dbReference>
<evidence type="ECO:0000256" key="1">
    <source>
        <dbReference type="ARBA" id="ARBA00001974"/>
    </source>
</evidence>
<protein>
    <submittedName>
        <fullName evidence="7">FAD-dependent oxidoreductase</fullName>
    </submittedName>
</protein>
<dbReference type="InterPro" id="IPR016156">
    <property type="entry name" value="FAD/NAD-linked_Rdtase_dimer_sf"/>
</dbReference>
<dbReference type="SUPFAM" id="SSF51905">
    <property type="entry name" value="FAD/NAD(P)-binding domain"/>
    <property type="match status" value="2"/>
</dbReference>
<feature type="domain" description="Reductase C-terminal" evidence="6">
    <location>
        <begin position="321"/>
        <end position="387"/>
    </location>
</feature>
<evidence type="ECO:0000313" key="8">
    <source>
        <dbReference type="Proteomes" id="UP001320831"/>
    </source>
</evidence>
<dbReference type="InterPro" id="IPR023753">
    <property type="entry name" value="FAD/NAD-binding_dom"/>
</dbReference>
<dbReference type="EMBL" id="JAOCZP010000005">
    <property type="protein sequence ID" value="MCT7376734.1"/>
    <property type="molecule type" value="Genomic_DNA"/>
</dbReference>
<dbReference type="PRINTS" id="PR00411">
    <property type="entry name" value="PNDRDTASEI"/>
</dbReference>
<dbReference type="Pfam" id="PF14759">
    <property type="entry name" value="Reductase_C"/>
    <property type="match status" value="1"/>
</dbReference>
<accession>A0ABT2LQM5</accession>
<evidence type="ECO:0000259" key="5">
    <source>
        <dbReference type="Pfam" id="PF07992"/>
    </source>
</evidence>
<keyword evidence="8" id="KW-1185">Reference proteome</keyword>
<dbReference type="Proteomes" id="UP001320831">
    <property type="component" value="Unassembled WGS sequence"/>
</dbReference>
<evidence type="ECO:0000256" key="3">
    <source>
        <dbReference type="ARBA" id="ARBA00022827"/>
    </source>
</evidence>
<keyword evidence="4" id="KW-0560">Oxidoreductase</keyword>
<evidence type="ECO:0000256" key="4">
    <source>
        <dbReference type="ARBA" id="ARBA00023002"/>
    </source>
</evidence>
<gene>
    <name evidence="7" type="ORF">N5A92_17010</name>
</gene>
<dbReference type="InterPro" id="IPR050446">
    <property type="entry name" value="FAD-oxidoreductase/Apoptosis"/>
</dbReference>
<comment type="cofactor">
    <cofactor evidence="1">
        <name>FAD</name>
        <dbReference type="ChEBI" id="CHEBI:57692"/>
    </cofactor>
</comment>
<organism evidence="7 8">
    <name type="scientific">Chelativorans salis</name>
    <dbReference type="NCBI Taxonomy" id="2978478"/>
    <lineage>
        <taxon>Bacteria</taxon>
        <taxon>Pseudomonadati</taxon>
        <taxon>Pseudomonadota</taxon>
        <taxon>Alphaproteobacteria</taxon>
        <taxon>Hyphomicrobiales</taxon>
        <taxon>Phyllobacteriaceae</taxon>
        <taxon>Chelativorans</taxon>
    </lineage>
</organism>
<dbReference type="PANTHER" id="PTHR43557">
    <property type="entry name" value="APOPTOSIS-INDUCING FACTOR 1"/>
    <property type="match status" value="1"/>
</dbReference>
<dbReference type="RefSeq" id="WP_260904897.1">
    <property type="nucleotide sequence ID" value="NZ_JAOCZP010000005.1"/>
</dbReference>
<dbReference type="InterPro" id="IPR028202">
    <property type="entry name" value="Reductase_C"/>
</dbReference>
<evidence type="ECO:0000313" key="7">
    <source>
        <dbReference type="EMBL" id="MCT7376734.1"/>
    </source>
</evidence>
<evidence type="ECO:0000256" key="2">
    <source>
        <dbReference type="ARBA" id="ARBA00022630"/>
    </source>
</evidence>
<dbReference type="Gene3D" id="3.30.390.30">
    <property type="match status" value="1"/>
</dbReference>
<reference evidence="7 8" key="1">
    <citation type="submission" date="2022-09" db="EMBL/GenBank/DDBJ databases">
        <title>Chelativorans salina sp. nov., a novel slightly halophilic bacterium isolated from a saline lake sediment enrichment.</title>
        <authorList>
            <person name="Gao L."/>
            <person name="Fang B.-Z."/>
            <person name="Li W.-J."/>
        </authorList>
    </citation>
    <scope>NUCLEOTIDE SEQUENCE [LARGE SCALE GENOMIC DNA]</scope>
    <source>
        <strain evidence="7 8">EGI FJ00035</strain>
    </source>
</reference>
<proteinExistence type="predicted"/>
<keyword evidence="3" id="KW-0274">FAD</keyword>
<dbReference type="Gene3D" id="3.50.50.60">
    <property type="entry name" value="FAD/NAD(P)-binding domain"/>
    <property type="match status" value="2"/>
</dbReference>
<evidence type="ECO:0000259" key="6">
    <source>
        <dbReference type="Pfam" id="PF14759"/>
    </source>
</evidence>
<comment type="caution">
    <text evidence="7">The sequence shown here is derived from an EMBL/GenBank/DDBJ whole genome shotgun (WGS) entry which is preliminary data.</text>
</comment>
<dbReference type="PANTHER" id="PTHR43557:SF2">
    <property type="entry name" value="RIESKE DOMAIN-CONTAINING PROTEIN-RELATED"/>
    <property type="match status" value="1"/>
</dbReference>
<name>A0ABT2LQM5_9HYPH</name>
<feature type="domain" description="FAD/NAD(P)-binding" evidence="5">
    <location>
        <begin position="3"/>
        <end position="288"/>
    </location>
</feature>
<dbReference type="SUPFAM" id="SSF55424">
    <property type="entry name" value="FAD/NAD-linked reductases, dimerisation (C-terminal) domain"/>
    <property type="match status" value="1"/>
</dbReference>
<keyword evidence="2" id="KW-0285">Flavoprotein</keyword>
<dbReference type="PRINTS" id="PR00368">
    <property type="entry name" value="FADPNR"/>
</dbReference>
<sequence>MSSILIVGGSHAGVAAASALRAEGCSGAIKIIAQEPTLPYHRPQLSKEALREEVFDPQPLRVENFYEKNGLVLLRGATASQLHLKDRCVVDANGQCHDYETLILACGASPRKLPEAVDPERRALYLRNFDDLRALKVRLASARSMAVVGGGLIGLEVAAVALVKGVSTTLLEAGERIMQRSVSRSISNYLADRHSANGLDLRLGTTLASIGRQAGGEGDVVVLEGGETLSVDLTVVAIGIAPNDGLARQAGLPVADGILASEQGCTTDPAVFAIGDCAAWLDPVSRRHIRYEAVNPGQEQAKMVAAAIAGRPVPALGVPRYWTHQGAMNLQMAGDVHGVTKEFVLKAPESGAFSVLGFQDDRLVAVQTVNAPRQFMPLYQLIGTDRDHLSAELDWEFPPPHHH</sequence>
<dbReference type="Pfam" id="PF07992">
    <property type="entry name" value="Pyr_redox_2"/>
    <property type="match status" value="1"/>
</dbReference>